<dbReference type="Proteomes" id="UP000188586">
    <property type="component" value="Unassembled WGS sequence"/>
</dbReference>
<proteinExistence type="predicted"/>
<reference evidence="2 4" key="1">
    <citation type="submission" date="2014-06" db="EMBL/GenBank/DDBJ databases">
        <title>Draft genome sequence of iron oxidizing acidophile Leptospirillum ferriphilum DSM14647.</title>
        <authorList>
            <person name="Cardenas J.P."/>
            <person name="Lazcano M."/>
            <person name="Ossandon F.J."/>
            <person name="Corbett M."/>
            <person name="Holmes D.S."/>
            <person name="Watkin E."/>
        </authorList>
    </citation>
    <scope>NUCLEOTIDE SEQUENCE [LARGE SCALE GENOMIC DNA]</scope>
    <source>
        <strain evidence="2 4">DSM 14647</strain>
    </source>
</reference>
<dbReference type="Proteomes" id="UP000029452">
    <property type="component" value="Unassembled WGS sequence"/>
</dbReference>
<keyword evidence="1" id="KW-0732">Signal</keyword>
<accession>A0A094X2Q8</accession>
<feature type="signal peptide" evidence="1">
    <location>
        <begin position="1"/>
        <end position="24"/>
    </location>
</feature>
<evidence type="ECO:0000313" key="2">
    <source>
        <dbReference type="EMBL" id="KGA92854.1"/>
    </source>
</evidence>
<sequence>MTFFQTIRLTSLAALTTLTLAACASFTAPVQISNGSVGGSDRITADASNRSVFGFSTNSDNHNHYLADVVRTKLAAQCTGGKLENISLDMKQHGFMGIYIKSTAHATATCVK</sequence>
<name>A0A094X2Q8_9BACT</name>
<dbReference type="EMBL" id="MPOJ01000008">
    <property type="protein sequence ID" value="OOH73582.1"/>
    <property type="molecule type" value="Genomic_DNA"/>
</dbReference>
<evidence type="ECO:0000313" key="4">
    <source>
        <dbReference type="Proteomes" id="UP000029452"/>
    </source>
</evidence>
<protein>
    <recommendedName>
        <fullName evidence="6">Lipoprotein</fullName>
    </recommendedName>
</protein>
<evidence type="ECO:0000313" key="3">
    <source>
        <dbReference type="EMBL" id="OOH73582.1"/>
    </source>
</evidence>
<feature type="chain" id="PRO_5013443290" description="Lipoprotein" evidence="1">
    <location>
        <begin position="25"/>
        <end position="112"/>
    </location>
</feature>
<comment type="caution">
    <text evidence="2">The sequence shown here is derived from an EMBL/GenBank/DDBJ whole genome shotgun (WGS) entry which is preliminary data.</text>
</comment>
<evidence type="ECO:0000256" key="1">
    <source>
        <dbReference type="SAM" id="SignalP"/>
    </source>
</evidence>
<dbReference type="AlphaFoldDB" id="A0A094X2Q8"/>
<reference evidence="3 5" key="2">
    <citation type="submission" date="2016-11" db="EMBL/GenBank/DDBJ databases">
        <title>Comparative genomics of co-occurring bacteria in distinct bioleaching systems unravels niche-specific adaptation.</title>
        <authorList>
            <person name="Zhang X."/>
            <person name="Liu X."/>
            <person name="Yin H."/>
        </authorList>
    </citation>
    <scope>NUCLEOTIDE SEQUENCE [LARGE SCALE GENOMIC DNA]</scope>
    <source>
        <strain evidence="3 5">DX</strain>
    </source>
</reference>
<evidence type="ECO:0000313" key="5">
    <source>
        <dbReference type="Proteomes" id="UP000188586"/>
    </source>
</evidence>
<dbReference type="PATRIC" id="fig|178606.4.peg.2448"/>
<gene>
    <name evidence="3" type="ORF">BOX24_03635</name>
    <name evidence="2" type="ORF">LptCag_1688</name>
</gene>
<dbReference type="EMBL" id="JPGK01000011">
    <property type="protein sequence ID" value="KGA92854.1"/>
    <property type="molecule type" value="Genomic_DNA"/>
</dbReference>
<dbReference type="RefSeq" id="WP_036083677.1">
    <property type="nucleotide sequence ID" value="NZ_JPGK01000011.1"/>
</dbReference>
<evidence type="ECO:0008006" key="6">
    <source>
        <dbReference type="Google" id="ProtNLM"/>
    </source>
</evidence>
<organism evidence="2 4">
    <name type="scientific">Leptospirillum ferriphilum</name>
    <dbReference type="NCBI Taxonomy" id="178606"/>
    <lineage>
        <taxon>Bacteria</taxon>
        <taxon>Pseudomonadati</taxon>
        <taxon>Nitrospirota</taxon>
        <taxon>Nitrospiria</taxon>
        <taxon>Nitrospirales</taxon>
        <taxon>Nitrospiraceae</taxon>
        <taxon>Leptospirillum</taxon>
    </lineage>
</organism>